<dbReference type="PIRSF" id="PIRSF018266">
    <property type="entry name" value="FecR"/>
    <property type="match status" value="1"/>
</dbReference>
<dbReference type="Proteomes" id="UP000269115">
    <property type="component" value="Unassembled WGS sequence"/>
</dbReference>
<dbReference type="InterPro" id="IPR012373">
    <property type="entry name" value="Ferrdict_sens_TM"/>
</dbReference>
<comment type="caution">
    <text evidence="3">The sequence shown here is derived from an EMBL/GenBank/DDBJ whole genome shotgun (WGS) entry which is preliminary data.</text>
</comment>
<proteinExistence type="predicted"/>
<dbReference type="PANTHER" id="PTHR30273">
    <property type="entry name" value="PERIPLASMIC SIGNAL SENSOR AND SIGMA FACTOR ACTIVATOR FECR-RELATED"/>
    <property type="match status" value="1"/>
</dbReference>
<dbReference type="RefSeq" id="WP_260328990.1">
    <property type="nucleotide sequence ID" value="NZ_RJUR01000017.1"/>
</dbReference>
<name>A0A9X8HIH4_PSEPU</name>
<feature type="domain" description="FecR N-terminal" evidence="2">
    <location>
        <begin position="21"/>
        <end position="62"/>
    </location>
</feature>
<feature type="domain" description="FecR protein" evidence="1">
    <location>
        <begin position="119"/>
        <end position="211"/>
    </location>
</feature>
<dbReference type="Pfam" id="PF04773">
    <property type="entry name" value="FecR"/>
    <property type="match status" value="1"/>
</dbReference>
<evidence type="ECO:0000259" key="2">
    <source>
        <dbReference type="Pfam" id="PF16220"/>
    </source>
</evidence>
<gene>
    <name evidence="3" type="ORF">EDF85_4647</name>
</gene>
<evidence type="ECO:0000313" key="4">
    <source>
        <dbReference type="Proteomes" id="UP000269115"/>
    </source>
</evidence>
<dbReference type="Pfam" id="PF16220">
    <property type="entry name" value="DUF4880"/>
    <property type="match status" value="1"/>
</dbReference>
<dbReference type="GO" id="GO:0016989">
    <property type="term" value="F:sigma factor antagonist activity"/>
    <property type="evidence" value="ECO:0007669"/>
    <property type="project" value="TreeGrafter"/>
</dbReference>
<dbReference type="InterPro" id="IPR032623">
    <property type="entry name" value="FecR_N"/>
</dbReference>
<dbReference type="Gene3D" id="2.60.120.1440">
    <property type="match status" value="1"/>
</dbReference>
<dbReference type="PANTHER" id="PTHR30273:SF2">
    <property type="entry name" value="PROTEIN FECR"/>
    <property type="match status" value="1"/>
</dbReference>
<dbReference type="EMBL" id="RJUR01000017">
    <property type="protein sequence ID" value="ROQ45383.1"/>
    <property type="molecule type" value="Genomic_DNA"/>
</dbReference>
<organism evidence="3 4">
    <name type="scientific">Pseudomonas putida</name>
    <name type="common">Arthrobacter siderocapsulatus</name>
    <dbReference type="NCBI Taxonomy" id="303"/>
    <lineage>
        <taxon>Bacteria</taxon>
        <taxon>Pseudomonadati</taxon>
        <taxon>Pseudomonadota</taxon>
        <taxon>Gammaproteobacteria</taxon>
        <taxon>Pseudomonadales</taxon>
        <taxon>Pseudomonadaceae</taxon>
        <taxon>Pseudomonas</taxon>
    </lineage>
</organism>
<dbReference type="AlphaFoldDB" id="A0A9X8HIH4"/>
<protein>
    <submittedName>
        <fullName evidence="3">FecR family protein</fullName>
    </submittedName>
</protein>
<sequence>MTDTTPSCRTPGSLKDDPVWQAAMDWLLQCNAEPDNVLLHQAHARWLVADVRHAAAWRKVQKVWMLSAGIDPLEPPTAHQVPAAPRMAARRRSWPRRALAASALAACVLLLVGRAPPADYSSTAGEHRQVRLSDGSHIELGSDSAIRVAFEPGARAVTLLKGQAFFEVSHDAARPFTVQAEDVKVTVTGTAFDVDLSRSAVSVAVQSGSVQVRDRRGELAVPALGAGDSLRVGLNQGPAQRSRVQLEQVAAWRQWQLLVNDRQLAEVIEQLRAYYPGVLLLQDRALGQRRITASLNLRSPGSALQLAIAPLGGQLTQWGPYITVIRERASPPGKK</sequence>
<evidence type="ECO:0000313" key="3">
    <source>
        <dbReference type="EMBL" id="ROQ45383.1"/>
    </source>
</evidence>
<dbReference type="InterPro" id="IPR006860">
    <property type="entry name" value="FecR"/>
</dbReference>
<reference evidence="3 4" key="1">
    <citation type="submission" date="2018-11" db="EMBL/GenBank/DDBJ databases">
        <title>Genomic analyses of the natural microbiome of Caenorhabditis elegans.</title>
        <authorList>
            <person name="Samuel B."/>
        </authorList>
    </citation>
    <scope>NUCLEOTIDE SEQUENCE [LARGE SCALE GENOMIC DNA]</scope>
    <source>
        <strain evidence="3 4">BIGb0473</strain>
    </source>
</reference>
<evidence type="ECO:0000259" key="1">
    <source>
        <dbReference type="Pfam" id="PF04773"/>
    </source>
</evidence>
<accession>A0A9X8HIH4</accession>